<gene>
    <name evidence="3" type="ORF">SCAR479_01064</name>
</gene>
<feature type="domain" description="F-box" evidence="2">
    <location>
        <begin position="110"/>
        <end position="158"/>
    </location>
</feature>
<keyword evidence="4" id="KW-1185">Reference proteome</keyword>
<comment type="caution">
    <text evidence="3">The sequence shown here is derived from an EMBL/GenBank/DDBJ whole genome shotgun (WGS) entry which is preliminary data.</text>
</comment>
<dbReference type="SUPFAM" id="SSF81383">
    <property type="entry name" value="F-box domain"/>
    <property type="match status" value="1"/>
</dbReference>
<evidence type="ECO:0000313" key="4">
    <source>
        <dbReference type="Proteomes" id="UP001465668"/>
    </source>
</evidence>
<dbReference type="Proteomes" id="UP001465668">
    <property type="component" value="Unassembled WGS sequence"/>
</dbReference>
<dbReference type="InterPro" id="IPR001810">
    <property type="entry name" value="F-box_dom"/>
</dbReference>
<organism evidence="3 4">
    <name type="scientific">Seiridium cardinale</name>
    <dbReference type="NCBI Taxonomy" id="138064"/>
    <lineage>
        <taxon>Eukaryota</taxon>
        <taxon>Fungi</taxon>
        <taxon>Dikarya</taxon>
        <taxon>Ascomycota</taxon>
        <taxon>Pezizomycotina</taxon>
        <taxon>Sordariomycetes</taxon>
        <taxon>Xylariomycetidae</taxon>
        <taxon>Amphisphaeriales</taxon>
        <taxon>Sporocadaceae</taxon>
        <taxon>Seiridium</taxon>
    </lineage>
</organism>
<dbReference type="PROSITE" id="PS50181">
    <property type="entry name" value="FBOX"/>
    <property type="match status" value="1"/>
</dbReference>
<feature type="region of interest" description="Disordered" evidence="1">
    <location>
        <begin position="53"/>
        <end position="77"/>
    </location>
</feature>
<evidence type="ECO:0000313" key="3">
    <source>
        <dbReference type="EMBL" id="KAK9782721.1"/>
    </source>
</evidence>
<dbReference type="Pfam" id="PF00646">
    <property type="entry name" value="F-box"/>
    <property type="match status" value="1"/>
</dbReference>
<evidence type="ECO:0000256" key="1">
    <source>
        <dbReference type="SAM" id="MobiDB-lite"/>
    </source>
</evidence>
<dbReference type="EMBL" id="JARVKM010000002">
    <property type="protein sequence ID" value="KAK9782721.1"/>
    <property type="molecule type" value="Genomic_DNA"/>
</dbReference>
<reference evidence="3 4" key="1">
    <citation type="submission" date="2024-02" db="EMBL/GenBank/DDBJ databases">
        <title>First draft genome assembly of two strains of Seiridium cardinale.</title>
        <authorList>
            <person name="Emiliani G."/>
            <person name="Scali E."/>
        </authorList>
    </citation>
    <scope>NUCLEOTIDE SEQUENCE [LARGE SCALE GENOMIC DNA]</scope>
    <source>
        <strain evidence="3 4">BM-138-000479</strain>
    </source>
</reference>
<name>A0ABR2Y7V3_9PEZI</name>
<accession>A0ABR2Y7V3</accession>
<feature type="compositionally biased region" description="Basic residues" evidence="1">
    <location>
        <begin position="20"/>
        <end position="31"/>
    </location>
</feature>
<proteinExistence type="predicted"/>
<evidence type="ECO:0000259" key="2">
    <source>
        <dbReference type="PROSITE" id="PS50181"/>
    </source>
</evidence>
<dbReference type="InterPro" id="IPR036047">
    <property type="entry name" value="F-box-like_dom_sf"/>
</dbReference>
<sequence length="692" mass="79651">MHRTHHTTTTTTTRRSGLFGRKHVVHHQKRKPTLGDKISGAMLKLKGTLTHRPGEKAAGTRRMRGTDGRGSHRSGRRTRTGRYWAGEHPATLPGLALPPGLTVLADIAMMQQTYILPSEVQYSIFRLLDPIALVSFSQASREYRSIISPTRAHIVERILAIECLEEFGGPALQFRARDNAQSPNWEDEETINQMRWACTHCMRLLPHSVFDNHSLLRLGSRKPSPSSPAALPHTSWEPNGRIASKAMQESRRAARLAELKKLRRQYGVAVTLNWSHARDTQSAWDRLRDFQDAGLDAFKDMSTSEFKYLNGFKERQILDAAAESVERKICGYKRRLRKCNECRYQTGDLRSHKVIPPPGHGLTEYRAGANLGTGVVPIVRSRRLYIGTAIHRFFPGFLTNLPSHNKNAERAPIFTIYRQDARDKVFTTYMIRCPSCSSWKEMAAFRCSNHWPKWWLAYQHRWGERLWENWDGTAVDGAFIDALRCNSCYAAANGRDALAKVVLEWYIENLVAELHRAQQHLARGWLLVWNTVDIERSAYVRPGDWYAPKQYHFNIRSDVLSNLPWKNPLDKRKGVTYITADEKTLQKLNQGHKILKEHLGTWHIRTEHDEGSPLSEWNDWFGSWMMGYDNLEAQWVWLRDCKKEIMRRPEALVEWVLGDKGAVNVNSLDIWGQATEKLSRKWSYDAEDIKAL</sequence>
<feature type="region of interest" description="Disordered" evidence="1">
    <location>
        <begin position="1"/>
        <end position="31"/>
    </location>
</feature>
<dbReference type="CDD" id="cd09917">
    <property type="entry name" value="F-box_SF"/>
    <property type="match status" value="1"/>
</dbReference>
<protein>
    <recommendedName>
        <fullName evidence="2">F-box domain-containing protein</fullName>
    </recommendedName>
</protein>